<dbReference type="SUPFAM" id="SSF50978">
    <property type="entry name" value="WD40 repeat-like"/>
    <property type="match status" value="1"/>
</dbReference>
<dbReference type="GO" id="GO:0045504">
    <property type="term" value="F:dynein heavy chain binding"/>
    <property type="evidence" value="ECO:0007669"/>
    <property type="project" value="TreeGrafter"/>
</dbReference>
<dbReference type="GO" id="GO:0003341">
    <property type="term" value="P:cilium movement"/>
    <property type="evidence" value="ECO:0007669"/>
    <property type="project" value="TreeGrafter"/>
</dbReference>
<evidence type="ECO:0000256" key="3">
    <source>
        <dbReference type="ARBA" id="ARBA00022490"/>
    </source>
</evidence>
<evidence type="ECO:0000256" key="11">
    <source>
        <dbReference type="ARBA" id="ARBA00023273"/>
    </source>
</evidence>
<dbReference type="EMBL" id="GGMR01014280">
    <property type="protein sequence ID" value="MBY26899.1"/>
    <property type="molecule type" value="Transcribed_RNA"/>
</dbReference>
<dbReference type="InterPro" id="IPR015943">
    <property type="entry name" value="WD40/YVTN_repeat-like_dom_sf"/>
</dbReference>
<dbReference type="SMART" id="SM00320">
    <property type="entry name" value="WD40"/>
    <property type="match status" value="3"/>
</dbReference>
<keyword evidence="9" id="KW-0505">Motor protein</keyword>
<evidence type="ECO:0000256" key="10">
    <source>
        <dbReference type="ARBA" id="ARBA00023212"/>
    </source>
</evidence>
<evidence type="ECO:0000256" key="5">
    <source>
        <dbReference type="ARBA" id="ARBA00022701"/>
    </source>
</evidence>
<keyword evidence="7" id="KW-0243">Dynein</keyword>
<dbReference type="PROSITE" id="PS50082">
    <property type="entry name" value="WD_REPEATS_2"/>
    <property type="match status" value="1"/>
</dbReference>
<reference evidence="13" key="1">
    <citation type="submission" date="2018-04" db="EMBL/GenBank/DDBJ databases">
        <title>Transcriptome of Schizaphis graminum biotype I.</title>
        <authorList>
            <person name="Scully E.D."/>
            <person name="Geib S.M."/>
            <person name="Palmer N.A."/>
            <person name="Koch K."/>
            <person name="Bradshaw J."/>
            <person name="Heng-Moss T."/>
            <person name="Sarath G."/>
        </authorList>
    </citation>
    <scope>NUCLEOTIDE SEQUENCE</scope>
</reference>
<dbReference type="InterPro" id="IPR050687">
    <property type="entry name" value="Dynein_IC"/>
</dbReference>
<name>A0A2S2PBS5_SCHGA</name>
<keyword evidence="8" id="KW-0969">Cilium</keyword>
<evidence type="ECO:0000256" key="12">
    <source>
        <dbReference type="PROSITE-ProRule" id="PRU00221"/>
    </source>
</evidence>
<dbReference type="InterPro" id="IPR001680">
    <property type="entry name" value="WD40_rpt"/>
</dbReference>
<dbReference type="AlphaFoldDB" id="A0A2S2PBS5"/>
<sequence>MDNPNHSPNSYVFDTEMFTFPYFMMESQFPITNIKFHHRDGQLLAGGLMNGQVALWDMRNTSKNIGISEIRNGHNDSVLSLQWIQSKTNSEFMTASRDGQIIWWDTRNLKEPTDKLILDLLRTEVDDEPEWIQSGRTDGATCLEYNFSIPIRFVIGTSLGKVFDGNRKGKTVFEKIPHTYKCHPGSIRSLRRNPGYLKNFLTVCNWQATIWSEETSRCKTNRRPME</sequence>
<feature type="repeat" description="WD" evidence="12">
    <location>
        <begin position="71"/>
        <end position="114"/>
    </location>
</feature>
<evidence type="ECO:0000313" key="13">
    <source>
        <dbReference type="EMBL" id="MBY26899.1"/>
    </source>
</evidence>
<gene>
    <name evidence="13" type="primary">DYI3_1</name>
    <name evidence="13" type="ORF">g.6197</name>
</gene>
<dbReference type="InterPro" id="IPR036322">
    <property type="entry name" value="WD40_repeat_dom_sf"/>
</dbReference>
<evidence type="ECO:0000256" key="7">
    <source>
        <dbReference type="ARBA" id="ARBA00023017"/>
    </source>
</evidence>
<protein>
    <submittedName>
        <fullName evidence="13">Dynein intermediate chain 3, ciliary</fullName>
    </submittedName>
</protein>
<accession>A0A2S2PBS5</accession>
<dbReference type="GO" id="GO:0036157">
    <property type="term" value="C:outer dynein arm"/>
    <property type="evidence" value="ECO:0007669"/>
    <property type="project" value="TreeGrafter"/>
</dbReference>
<evidence type="ECO:0000256" key="8">
    <source>
        <dbReference type="ARBA" id="ARBA00023069"/>
    </source>
</evidence>
<keyword evidence="10" id="KW-0206">Cytoskeleton</keyword>
<evidence type="ECO:0000256" key="4">
    <source>
        <dbReference type="ARBA" id="ARBA00022574"/>
    </source>
</evidence>
<dbReference type="PANTHER" id="PTHR12442:SF7">
    <property type="entry name" value="DYNEIN AXONEMAL INTERMEDIATE CHAIN 2"/>
    <property type="match status" value="1"/>
</dbReference>
<dbReference type="GO" id="GO:0045503">
    <property type="term" value="F:dynein light chain binding"/>
    <property type="evidence" value="ECO:0007669"/>
    <property type="project" value="TreeGrafter"/>
</dbReference>
<evidence type="ECO:0000256" key="6">
    <source>
        <dbReference type="ARBA" id="ARBA00022737"/>
    </source>
</evidence>
<dbReference type="Pfam" id="PF00400">
    <property type="entry name" value="WD40"/>
    <property type="match status" value="1"/>
</dbReference>
<evidence type="ECO:0000256" key="9">
    <source>
        <dbReference type="ARBA" id="ARBA00023175"/>
    </source>
</evidence>
<proteinExistence type="inferred from homology"/>
<organism evidence="13">
    <name type="scientific">Schizaphis graminum</name>
    <name type="common">Green bug aphid</name>
    <dbReference type="NCBI Taxonomy" id="13262"/>
    <lineage>
        <taxon>Eukaryota</taxon>
        <taxon>Metazoa</taxon>
        <taxon>Ecdysozoa</taxon>
        <taxon>Arthropoda</taxon>
        <taxon>Hexapoda</taxon>
        <taxon>Insecta</taxon>
        <taxon>Pterygota</taxon>
        <taxon>Neoptera</taxon>
        <taxon>Paraneoptera</taxon>
        <taxon>Hemiptera</taxon>
        <taxon>Sternorrhyncha</taxon>
        <taxon>Aphidomorpha</taxon>
        <taxon>Aphidoidea</taxon>
        <taxon>Aphididae</taxon>
        <taxon>Aphidini</taxon>
        <taxon>Schizaphis</taxon>
    </lineage>
</organism>
<dbReference type="GO" id="GO:0005874">
    <property type="term" value="C:microtubule"/>
    <property type="evidence" value="ECO:0007669"/>
    <property type="project" value="UniProtKB-KW"/>
</dbReference>
<comment type="subcellular location">
    <subcellularLocation>
        <location evidence="1">Cytoplasm</location>
        <location evidence="1">Cytoskeleton</location>
        <location evidence="1">Cilium axoneme</location>
    </subcellularLocation>
</comment>
<keyword evidence="6" id="KW-0677">Repeat</keyword>
<dbReference type="GO" id="GO:0036158">
    <property type="term" value="P:outer dynein arm assembly"/>
    <property type="evidence" value="ECO:0007669"/>
    <property type="project" value="TreeGrafter"/>
</dbReference>
<dbReference type="Gene3D" id="2.130.10.10">
    <property type="entry name" value="YVTN repeat-like/Quinoprotein amine dehydrogenase"/>
    <property type="match status" value="1"/>
</dbReference>
<keyword evidence="3" id="KW-0963">Cytoplasm</keyword>
<comment type="similarity">
    <text evidence="2">Belongs to the dynein intermediate chain family.</text>
</comment>
<evidence type="ECO:0000256" key="1">
    <source>
        <dbReference type="ARBA" id="ARBA00004430"/>
    </source>
</evidence>
<dbReference type="PANTHER" id="PTHR12442">
    <property type="entry name" value="DYNEIN INTERMEDIATE CHAIN"/>
    <property type="match status" value="1"/>
</dbReference>
<keyword evidence="11" id="KW-0966">Cell projection</keyword>
<keyword evidence="4 12" id="KW-0853">WD repeat</keyword>
<keyword evidence="5" id="KW-0493">Microtubule</keyword>
<evidence type="ECO:0000256" key="2">
    <source>
        <dbReference type="ARBA" id="ARBA00011059"/>
    </source>
</evidence>